<evidence type="ECO:0000313" key="4">
    <source>
        <dbReference type="Proteomes" id="UP001550044"/>
    </source>
</evidence>
<protein>
    <submittedName>
        <fullName evidence="3">DUF1707 domain-containing protein</fullName>
    </submittedName>
</protein>
<evidence type="ECO:0000313" key="3">
    <source>
        <dbReference type="EMBL" id="MET8434750.1"/>
    </source>
</evidence>
<dbReference type="Pfam" id="PF08044">
    <property type="entry name" value="DUF1707"/>
    <property type="match status" value="1"/>
</dbReference>
<dbReference type="EMBL" id="JBEXIP010000013">
    <property type="protein sequence ID" value="MET8434750.1"/>
    <property type="molecule type" value="Genomic_DNA"/>
</dbReference>
<comment type="caution">
    <text evidence="3">The sequence shown here is derived from an EMBL/GenBank/DDBJ whole genome shotgun (WGS) entry which is preliminary data.</text>
</comment>
<dbReference type="RefSeq" id="WP_356670457.1">
    <property type="nucleotide sequence ID" value="NZ_JBEXEF010000023.1"/>
</dbReference>
<name>A0ABV2UA68_9ACTN</name>
<dbReference type="PANTHER" id="PTHR40763">
    <property type="entry name" value="MEMBRANE PROTEIN-RELATED"/>
    <property type="match status" value="1"/>
</dbReference>
<accession>A0ABV2UA68</accession>
<keyword evidence="4" id="KW-1185">Reference proteome</keyword>
<proteinExistence type="predicted"/>
<evidence type="ECO:0000259" key="2">
    <source>
        <dbReference type="Pfam" id="PF08044"/>
    </source>
</evidence>
<reference evidence="3 4" key="1">
    <citation type="submission" date="2024-06" db="EMBL/GenBank/DDBJ databases">
        <title>The Natural Products Discovery Center: Release of the First 8490 Sequenced Strains for Exploring Actinobacteria Biosynthetic Diversity.</title>
        <authorList>
            <person name="Kalkreuter E."/>
            <person name="Kautsar S.A."/>
            <person name="Yang D."/>
            <person name="Bader C.D."/>
            <person name="Teijaro C.N."/>
            <person name="Fluegel L."/>
            <person name="Davis C.M."/>
            <person name="Simpson J.R."/>
            <person name="Lauterbach L."/>
            <person name="Steele A.D."/>
            <person name="Gui C."/>
            <person name="Meng S."/>
            <person name="Li G."/>
            <person name="Viehrig K."/>
            <person name="Ye F."/>
            <person name="Su P."/>
            <person name="Kiefer A.F."/>
            <person name="Nichols A."/>
            <person name="Cepeda A.J."/>
            <person name="Yan W."/>
            <person name="Fan B."/>
            <person name="Jiang Y."/>
            <person name="Adhikari A."/>
            <person name="Zheng C.-J."/>
            <person name="Schuster L."/>
            <person name="Cowan T.M."/>
            <person name="Smanski M.J."/>
            <person name="Chevrette M.G."/>
            <person name="De Carvalho L.P.S."/>
            <person name="Shen B."/>
        </authorList>
    </citation>
    <scope>NUCLEOTIDE SEQUENCE [LARGE SCALE GENOMIC DNA]</scope>
    <source>
        <strain evidence="3 4">NPDC005137</strain>
    </source>
</reference>
<organism evidence="3 4">
    <name type="scientific">Streptomyces sp. 900116325</name>
    <dbReference type="NCBI Taxonomy" id="3154295"/>
    <lineage>
        <taxon>Bacteria</taxon>
        <taxon>Bacillati</taxon>
        <taxon>Actinomycetota</taxon>
        <taxon>Actinomycetes</taxon>
        <taxon>Kitasatosporales</taxon>
        <taxon>Streptomycetaceae</taxon>
        <taxon>Streptomyces</taxon>
    </lineage>
</organism>
<gene>
    <name evidence="3" type="ORF">ABZV61_18495</name>
</gene>
<dbReference type="PANTHER" id="PTHR40763:SF5">
    <property type="entry name" value="MEMBRANE PROTEIN"/>
    <property type="match status" value="1"/>
</dbReference>
<feature type="domain" description="DUF1707" evidence="2">
    <location>
        <begin position="21"/>
        <end position="72"/>
    </location>
</feature>
<dbReference type="Proteomes" id="UP001550044">
    <property type="component" value="Unassembled WGS sequence"/>
</dbReference>
<evidence type="ECO:0000256" key="1">
    <source>
        <dbReference type="SAM" id="MobiDB-lite"/>
    </source>
</evidence>
<sequence length="211" mass="23404">MTGELKPVDDSSGHGPRPEFRASDRERDQVVEILQVAAGDGRLTAAELDERLDAALSARTTGDLARLTVDLPAEGMPPQARDVVRIDHRFGDITRTDRWLVPRRMEIRLMFGEAKLDFTHAVITHHTLHIDVDLRIGGNLTMVTRPGIVVDTDDLERGSGDVKIRPASGPDTDTLLRVHLTGRSRGGDIIARPPRRKLSEWLRRTTSSSGR</sequence>
<dbReference type="InterPro" id="IPR012551">
    <property type="entry name" value="DUF1707_SHOCT-like"/>
</dbReference>
<feature type="region of interest" description="Disordered" evidence="1">
    <location>
        <begin position="1"/>
        <end position="26"/>
    </location>
</feature>